<dbReference type="InterPro" id="IPR029045">
    <property type="entry name" value="ClpP/crotonase-like_dom_sf"/>
</dbReference>
<dbReference type="InterPro" id="IPR036034">
    <property type="entry name" value="PDZ_sf"/>
</dbReference>
<dbReference type="FunFam" id="2.30.42.10:FF:000063">
    <property type="entry name" value="Peptidase, S41 family"/>
    <property type="match status" value="1"/>
</dbReference>
<dbReference type="InterPro" id="IPR001478">
    <property type="entry name" value="PDZ"/>
</dbReference>
<dbReference type="EMBL" id="MFLZ01000007">
    <property type="protein sequence ID" value="OGG80468.1"/>
    <property type="molecule type" value="Genomic_DNA"/>
</dbReference>
<dbReference type="Gene3D" id="2.30.42.10">
    <property type="match status" value="1"/>
</dbReference>
<dbReference type="InterPro" id="IPR005151">
    <property type="entry name" value="Tail-specific_protease"/>
</dbReference>
<dbReference type="GO" id="GO:0004175">
    <property type="term" value="F:endopeptidase activity"/>
    <property type="evidence" value="ECO:0007669"/>
    <property type="project" value="TreeGrafter"/>
</dbReference>
<dbReference type="GO" id="GO:0007165">
    <property type="term" value="P:signal transduction"/>
    <property type="evidence" value="ECO:0007669"/>
    <property type="project" value="TreeGrafter"/>
</dbReference>
<gene>
    <name evidence="9" type="ORF">A3A39_04180</name>
</gene>
<dbReference type="STRING" id="1798512.A3A39_04180"/>
<evidence type="ECO:0000259" key="8">
    <source>
        <dbReference type="PROSITE" id="PS50106"/>
    </source>
</evidence>
<evidence type="ECO:0000256" key="1">
    <source>
        <dbReference type="ARBA" id="ARBA00009179"/>
    </source>
</evidence>
<dbReference type="Gene3D" id="3.90.226.10">
    <property type="entry name" value="2-enoyl-CoA Hydratase, Chain A, domain 1"/>
    <property type="match status" value="1"/>
</dbReference>
<dbReference type="PANTHER" id="PTHR32060:SF30">
    <property type="entry name" value="CARBOXY-TERMINAL PROCESSING PROTEASE CTPA"/>
    <property type="match status" value="1"/>
</dbReference>
<evidence type="ECO:0000313" key="10">
    <source>
        <dbReference type="Proteomes" id="UP000177372"/>
    </source>
</evidence>
<keyword evidence="7" id="KW-0812">Transmembrane</keyword>
<evidence type="ECO:0000256" key="4">
    <source>
        <dbReference type="ARBA" id="ARBA00022825"/>
    </source>
</evidence>
<proteinExistence type="inferred from homology"/>
<evidence type="ECO:0000256" key="6">
    <source>
        <dbReference type="SAM" id="MobiDB-lite"/>
    </source>
</evidence>
<dbReference type="InterPro" id="IPR004447">
    <property type="entry name" value="Peptidase_S41A"/>
</dbReference>
<evidence type="ECO:0000256" key="3">
    <source>
        <dbReference type="ARBA" id="ARBA00022801"/>
    </source>
</evidence>
<dbReference type="InterPro" id="IPR041489">
    <property type="entry name" value="PDZ_6"/>
</dbReference>
<dbReference type="GO" id="GO:0008236">
    <property type="term" value="F:serine-type peptidase activity"/>
    <property type="evidence" value="ECO:0007669"/>
    <property type="project" value="UniProtKB-KW"/>
</dbReference>
<keyword evidence="3 5" id="KW-0378">Hydrolase</keyword>
<dbReference type="GO" id="GO:0006508">
    <property type="term" value="P:proteolysis"/>
    <property type="evidence" value="ECO:0007669"/>
    <property type="project" value="UniProtKB-KW"/>
</dbReference>
<dbReference type="SUPFAM" id="SSF50156">
    <property type="entry name" value="PDZ domain-like"/>
    <property type="match status" value="1"/>
</dbReference>
<name>A0A1F6F3M5_9BACT</name>
<feature type="compositionally biased region" description="Basic and acidic residues" evidence="6">
    <location>
        <begin position="400"/>
        <end position="414"/>
    </location>
</feature>
<comment type="similarity">
    <text evidence="1 5">Belongs to the peptidase S41A family.</text>
</comment>
<reference evidence="9 10" key="1">
    <citation type="journal article" date="2016" name="Nat. Commun.">
        <title>Thousands of microbial genomes shed light on interconnected biogeochemical processes in an aquifer system.</title>
        <authorList>
            <person name="Anantharaman K."/>
            <person name="Brown C.T."/>
            <person name="Hug L.A."/>
            <person name="Sharon I."/>
            <person name="Castelle C.J."/>
            <person name="Probst A.J."/>
            <person name="Thomas B.C."/>
            <person name="Singh A."/>
            <person name="Wilkins M.J."/>
            <person name="Karaoz U."/>
            <person name="Brodie E.L."/>
            <person name="Williams K.H."/>
            <person name="Hubbard S.S."/>
            <person name="Banfield J.F."/>
        </authorList>
    </citation>
    <scope>NUCLEOTIDE SEQUENCE [LARGE SCALE GENOMIC DNA]</scope>
</reference>
<dbReference type="PROSITE" id="PS50106">
    <property type="entry name" value="PDZ"/>
    <property type="match status" value="1"/>
</dbReference>
<dbReference type="AlphaFoldDB" id="A0A1F6F3M5"/>
<dbReference type="Proteomes" id="UP000177372">
    <property type="component" value="Unassembled WGS sequence"/>
</dbReference>
<dbReference type="NCBIfam" id="TIGR00225">
    <property type="entry name" value="prc"/>
    <property type="match status" value="1"/>
</dbReference>
<keyword evidence="2 5" id="KW-0645">Protease</keyword>
<dbReference type="SUPFAM" id="SSF52096">
    <property type="entry name" value="ClpP/crotonase"/>
    <property type="match status" value="1"/>
</dbReference>
<evidence type="ECO:0000313" key="9">
    <source>
        <dbReference type="EMBL" id="OGG80468.1"/>
    </source>
</evidence>
<evidence type="ECO:0000256" key="2">
    <source>
        <dbReference type="ARBA" id="ARBA00022670"/>
    </source>
</evidence>
<accession>A0A1F6F3M5</accession>
<evidence type="ECO:0000256" key="5">
    <source>
        <dbReference type="RuleBase" id="RU004404"/>
    </source>
</evidence>
<sequence>MPEEQMQQLPFEKNRGLPMRTVVVGGIVVLAIGFALGFAVSTGGIEEVTRDDPPEGVDFSPVWKAWSVIDEKFVPAAVATSTRTATSTEDSNQERVWGMIQGLAQSLGDPYTFFLPPKENEIFAEDISGEFSGVGMEIAVRDQVLTVVSPLKGTPAERAGIKSGDRILKIDGVETRGMDISTAVSRIRGPKGTQVALFVLREGWSEPREIKVTRDVINVPAIITTERPDGVFVVELRSFTANSPELFRRGLREFVESENRRLVLDVRGNPGGYLEAAVDMASWFLPSGRIVVTEDYAGHAGNVVHRSRGYDVFNENLRMVVLVDRGSASASEILAGALRHYGVASMVGDRTFGKGSVQELVDITSDTALKLTVARWVGPDGEPIPLDGLVPDVEVEITDEDTKAGKDPQLEKAVELLTTGS</sequence>
<dbReference type="GO" id="GO:0030288">
    <property type="term" value="C:outer membrane-bounded periplasmic space"/>
    <property type="evidence" value="ECO:0007669"/>
    <property type="project" value="TreeGrafter"/>
</dbReference>
<organism evidence="9 10">
    <name type="scientific">Candidatus Kaiserbacteria bacterium RIFCSPLOWO2_01_FULL_54_13</name>
    <dbReference type="NCBI Taxonomy" id="1798512"/>
    <lineage>
        <taxon>Bacteria</taxon>
        <taxon>Candidatus Kaiseribacteriota</taxon>
    </lineage>
</organism>
<dbReference type="PANTHER" id="PTHR32060">
    <property type="entry name" value="TAIL-SPECIFIC PROTEASE"/>
    <property type="match status" value="1"/>
</dbReference>
<dbReference type="Pfam" id="PF03572">
    <property type="entry name" value="Peptidase_S41"/>
    <property type="match status" value="1"/>
</dbReference>
<feature type="domain" description="PDZ" evidence="8">
    <location>
        <begin position="128"/>
        <end position="188"/>
    </location>
</feature>
<dbReference type="SMART" id="SM00228">
    <property type="entry name" value="PDZ"/>
    <property type="match status" value="1"/>
</dbReference>
<dbReference type="Gene3D" id="3.30.750.44">
    <property type="match status" value="1"/>
</dbReference>
<comment type="caution">
    <text evidence="9">The sequence shown here is derived from an EMBL/GenBank/DDBJ whole genome shotgun (WGS) entry which is preliminary data.</text>
</comment>
<keyword evidence="7" id="KW-1133">Transmembrane helix</keyword>
<dbReference type="Pfam" id="PF17820">
    <property type="entry name" value="PDZ_6"/>
    <property type="match status" value="1"/>
</dbReference>
<feature type="region of interest" description="Disordered" evidence="6">
    <location>
        <begin position="399"/>
        <end position="421"/>
    </location>
</feature>
<dbReference type="SMART" id="SM00245">
    <property type="entry name" value="TSPc"/>
    <property type="match status" value="1"/>
</dbReference>
<dbReference type="CDD" id="cd07560">
    <property type="entry name" value="Peptidase_S41_CPP"/>
    <property type="match status" value="1"/>
</dbReference>
<feature type="transmembrane region" description="Helical" evidence="7">
    <location>
        <begin position="21"/>
        <end position="40"/>
    </location>
</feature>
<evidence type="ECO:0000256" key="7">
    <source>
        <dbReference type="SAM" id="Phobius"/>
    </source>
</evidence>
<protein>
    <recommendedName>
        <fullName evidence="8">PDZ domain-containing protein</fullName>
    </recommendedName>
</protein>
<keyword evidence="4 5" id="KW-0720">Serine protease</keyword>
<keyword evidence="7" id="KW-0472">Membrane</keyword>
<dbReference type="CDD" id="cd06782">
    <property type="entry name" value="cpPDZ_CPP-like"/>
    <property type="match status" value="1"/>
</dbReference>